<dbReference type="RefSeq" id="YP_009274125.1">
    <property type="nucleotide sequence ID" value="NC_030913.1"/>
</dbReference>
<feature type="compositionally biased region" description="Acidic residues" evidence="1">
    <location>
        <begin position="91"/>
        <end position="112"/>
    </location>
</feature>
<evidence type="ECO:0000313" key="3">
    <source>
        <dbReference type="Proteomes" id="UP000204215"/>
    </source>
</evidence>
<evidence type="ECO:0000313" key="2">
    <source>
        <dbReference type="EMBL" id="ANA85391.1"/>
    </source>
</evidence>
<dbReference type="Proteomes" id="UP000204215">
    <property type="component" value="Segment"/>
</dbReference>
<sequence length="112" mass="11349">MIRKLSTALAALAILAAPVAVAMANPTPAPAQVPAPCVIQLGNGGTAPCPPPIVSTDGSSIGGGANTDPVNMGDLPRTGPDYSYEAPTWTPDEEEPDTEEPTETEEPAPEAE</sequence>
<protein>
    <submittedName>
        <fullName evidence="2">Uncharacterized protein</fullName>
    </submittedName>
</protein>
<reference evidence="2 3" key="1">
    <citation type="submission" date="2016-03" db="EMBL/GenBank/DDBJ databases">
        <authorList>
            <person name="Montgomery M.T."/>
            <person name="Guerrero C.A."/>
            <person name="Mavrich T.N."/>
            <person name="Pope W.H."/>
            <person name="Garlena R.A."/>
            <person name="Russell D.A."/>
            <person name="Jacobs-Sera D."/>
            <person name="Hendrix R.W."/>
            <person name="Hatfull G.F."/>
        </authorList>
    </citation>
    <scope>NUCLEOTIDE SEQUENCE [LARGE SCALE GENOMIC DNA]</scope>
</reference>
<feature type="region of interest" description="Disordered" evidence="1">
    <location>
        <begin position="45"/>
        <end position="112"/>
    </location>
</feature>
<dbReference type="KEGG" id="vg:28800340"/>
<organism evidence="2 3">
    <name type="scientific">Gordonia phage Wizard</name>
    <dbReference type="NCBI Taxonomy" id="1838083"/>
    <lineage>
        <taxon>Viruses</taxon>
        <taxon>Duplodnaviria</taxon>
        <taxon>Heunggongvirae</taxon>
        <taxon>Uroviricota</taxon>
        <taxon>Caudoviricetes</taxon>
        <taxon>Stackebrandtviridae</taxon>
        <taxon>Frickvirinae</taxon>
        <taxon>Wizardvirus</taxon>
        <taxon>Wizardvirus wizard</taxon>
    </lineage>
</organism>
<gene>
    <name evidence="2" type="primary">86</name>
    <name evidence="2" type="ORF">WIZARD_86</name>
</gene>
<dbReference type="GeneID" id="28800340"/>
<proteinExistence type="predicted"/>
<evidence type="ECO:0000256" key="1">
    <source>
        <dbReference type="SAM" id="MobiDB-lite"/>
    </source>
</evidence>
<keyword evidence="3" id="KW-1185">Reference proteome</keyword>
<dbReference type="OrthoDB" id="25926at10239"/>
<dbReference type="EMBL" id="KU998234">
    <property type="protein sequence ID" value="ANA85391.1"/>
    <property type="molecule type" value="Genomic_DNA"/>
</dbReference>
<accession>A0A160DCM3</accession>
<name>A0A160DCM3_9CAUD</name>